<evidence type="ECO:0000256" key="3">
    <source>
        <dbReference type="ARBA" id="ARBA00022737"/>
    </source>
</evidence>
<dbReference type="GO" id="GO:0004842">
    <property type="term" value="F:ubiquitin-protein transferase activity"/>
    <property type="evidence" value="ECO:0007669"/>
    <property type="project" value="InterPro"/>
</dbReference>
<dbReference type="PANTHER" id="PTHR11685">
    <property type="entry name" value="RBR FAMILY RING FINGER AND IBR DOMAIN-CONTAINING"/>
    <property type="match status" value="1"/>
</dbReference>
<keyword evidence="6" id="KW-0862">Zinc</keyword>
<keyword evidence="5" id="KW-0833">Ubl conjugation pathway</keyword>
<dbReference type="GO" id="GO:0008270">
    <property type="term" value="F:zinc ion binding"/>
    <property type="evidence" value="ECO:0007669"/>
    <property type="project" value="UniProtKB-KW"/>
</dbReference>
<dbReference type="InterPro" id="IPR044066">
    <property type="entry name" value="TRIAD_supradom"/>
</dbReference>
<evidence type="ECO:0000313" key="9">
    <source>
        <dbReference type="EMBL" id="KDQ60369.1"/>
    </source>
</evidence>
<feature type="region of interest" description="Disordered" evidence="7">
    <location>
        <begin position="101"/>
        <end position="138"/>
    </location>
</feature>
<dbReference type="EMBL" id="KL197714">
    <property type="protein sequence ID" value="KDQ60369.1"/>
    <property type="molecule type" value="Genomic_DNA"/>
</dbReference>
<dbReference type="Gene3D" id="1.20.120.1750">
    <property type="match status" value="1"/>
</dbReference>
<evidence type="ECO:0000313" key="10">
    <source>
        <dbReference type="Proteomes" id="UP000027265"/>
    </source>
</evidence>
<name>A0A067Q063_9AGAM</name>
<accession>A0A067Q063</accession>
<keyword evidence="10" id="KW-1185">Reference proteome</keyword>
<sequence>MAAVAGPSRPPLFSLQRKETEETRLLNLATKMTIQEIDELLGRTLPSTTSDADLARRLFAEEARSVRRIASDRALAQSLHDAEHGRARTTSTTTRRIRITRAPSRALPPAAVEPPRPFPTRQAHQRTQSESVQKRQWVRSWLPRRPASEFSHPPQPTEPQPTGNICIICQDPIIGTEIAAPCGHYYDPTCVANLFEAATRDETLFPPKCCRQPFPLTDVRPHINETIFKSFVEKSKEFGTPKRVYCANKSCNRFLGPVSHGFLFTTKIYPCPEATCRTRTCSRCKTSTKGGMLHKCVDRDDPGAHEVINLGVRQGWARCPGCRMMVERTAGCSHMTCRCKTQFCYNCKQRKCKCK</sequence>
<dbReference type="SUPFAM" id="SSF57850">
    <property type="entry name" value="RING/U-box"/>
    <property type="match status" value="2"/>
</dbReference>
<evidence type="ECO:0000256" key="6">
    <source>
        <dbReference type="ARBA" id="ARBA00022833"/>
    </source>
</evidence>
<protein>
    <recommendedName>
        <fullName evidence="8">RING-type domain-containing protein</fullName>
    </recommendedName>
</protein>
<dbReference type="AlphaFoldDB" id="A0A067Q063"/>
<evidence type="ECO:0000256" key="5">
    <source>
        <dbReference type="ARBA" id="ARBA00022786"/>
    </source>
</evidence>
<keyword evidence="4" id="KW-0863">Zinc-finger</keyword>
<evidence type="ECO:0000256" key="2">
    <source>
        <dbReference type="ARBA" id="ARBA00022723"/>
    </source>
</evidence>
<keyword evidence="2" id="KW-0479">Metal-binding</keyword>
<evidence type="ECO:0000259" key="8">
    <source>
        <dbReference type="PROSITE" id="PS51873"/>
    </source>
</evidence>
<dbReference type="GO" id="GO:0016567">
    <property type="term" value="P:protein ubiquitination"/>
    <property type="evidence" value="ECO:0007669"/>
    <property type="project" value="InterPro"/>
</dbReference>
<evidence type="ECO:0000256" key="4">
    <source>
        <dbReference type="ARBA" id="ARBA00022771"/>
    </source>
</evidence>
<dbReference type="OrthoDB" id="9977870at2759"/>
<dbReference type="CDD" id="cd22584">
    <property type="entry name" value="Rcat_RBR_unk"/>
    <property type="match status" value="1"/>
</dbReference>
<evidence type="ECO:0000256" key="1">
    <source>
        <dbReference type="ARBA" id="ARBA00022679"/>
    </source>
</evidence>
<reference evidence="10" key="1">
    <citation type="journal article" date="2014" name="Proc. Natl. Acad. Sci. U.S.A.">
        <title>Extensive sampling of basidiomycete genomes demonstrates inadequacy of the white-rot/brown-rot paradigm for wood decay fungi.</title>
        <authorList>
            <person name="Riley R."/>
            <person name="Salamov A.A."/>
            <person name="Brown D.W."/>
            <person name="Nagy L.G."/>
            <person name="Floudas D."/>
            <person name="Held B.W."/>
            <person name="Levasseur A."/>
            <person name="Lombard V."/>
            <person name="Morin E."/>
            <person name="Otillar R."/>
            <person name="Lindquist E.A."/>
            <person name="Sun H."/>
            <person name="LaButti K.M."/>
            <person name="Schmutz J."/>
            <person name="Jabbour D."/>
            <person name="Luo H."/>
            <person name="Baker S.E."/>
            <person name="Pisabarro A.G."/>
            <person name="Walton J.D."/>
            <person name="Blanchette R.A."/>
            <person name="Henrissat B."/>
            <person name="Martin F."/>
            <person name="Cullen D."/>
            <person name="Hibbett D.S."/>
            <person name="Grigoriev I.V."/>
        </authorList>
    </citation>
    <scope>NUCLEOTIDE SEQUENCE [LARGE SCALE GENOMIC DNA]</scope>
    <source>
        <strain evidence="10">MUCL 33604</strain>
    </source>
</reference>
<evidence type="ECO:0000256" key="7">
    <source>
        <dbReference type="SAM" id="MobiDB-lite"/>
    </source>
</evidence>
<dbReference type="HOGENOM" id="CLU_022048_7_0_1"/>
<dbReference type="Proteomes" id="UP000027265">
    <property type="component" value="Unassembled WGS sequence"/>
</dbReference>
<feature type="domain" description="RING-type" evidence="8">
    <location>
        <begin position="162"/>
        <end position="355"/>
    </location>
</feature>
<proteinExistence type="predicted"/>
<keyword evidence="3" id="KW-0677">Repeat</keyword>
<organism evidence="9 10">
    <name type="scientific">Jaapia argillacea MUCL 33604</name>
    <dbReference type="NCBI Taxonomy" id="933084"/>
    <lineage>
        <taxon>Eukaryota</taxon>
        <taxon>Fungi</taxon>
        <taxon>Dikarya</taxon>
        <taxon>Basidiomycota</taxon>
        <taxon>Agaricomycotina</taxon>
        <taxon>Agaricomycetes</taxon>
        <taxon>Agaricomycetidae</taxon>
        <taxon>Jaapiales</taxon>
        <taxon>Jaapiaceae</taxon>
        <taxon>Jaapia</taxon>
    </lineage>
</organism>
<dbReference type="STRING" id="933084.A0A067Q063"/>
<gene>
    <name evidence="9" type="ORF">JAAARDRAFT_56274</name>
</gene>
<dbReference type="PROSITE" id="PS51873">
    <property type="entry name" value="TRIAD"/>
    <property type="match status" value="1"/>
</dbReference>
<dbReference type="InterPro" id="IPR031127">
    <property type="entry name" value="E3_UB_ligase_RBR"/>
</dbReference>
<feature type="compositionally biased region" description="Low complexity" evidence="7">
    <location>
        <begin position="101"/>
        <end position="110"/>
    </location>
</feature>
<dbReference type="InParanoid" id="A0A067Q063"/>
<keyword evidence="1" id="KW-0808">Transferase</keyword>